<feature type="region of interest" description="Disordered" evidence="1">
    <location>
        <begin position="17"/>
        <end position="37"/>
    </location>
</feature>
<gene>
    <name evidence="2" type="ORF">LSTR_LSTR015173</name>
</gene>
<dbReference type="InParanoid" id="A0A482XPS9"/>
<keyword evidence="3" id="KW-1185">Reference proteome</keyword>
<evidence type="ECO:0000256" key="1">
    <source>
        <dbReference type="SAM" id="MobiDB-lite"/>
    </source>
</evidence>
<organism evidence="2 3">
    <name type="scientific">Laodelphax striatellus</name>
    <name type="common">Small brown planthopper</name>
    <name type="synonym">Delphax striatella</name>
    <dbReference type="NCBI Taxonomy" id="195883"/>
    <lineage>
        <taxon>Eukaryota</taxon>
        <taxon>Metazoa</taxon>
        <taxon>Ecdysozoa</taxon>
        <taxon>Arthropoda</taxon>
        <taxon>Hexapoda</taxon>
        <taxon>Insecta</taxon>
        <taxon>Pterygota</taxon>
        <taxon>Neoptera</taxon>
        <taxon>Paraneoptera</taxon>
        <taxon>Hemiptera</taxon>
        <taxon>Auchenorrhyncha</taxon>
        <taxon>Fulgoroidea</taxon>
        <taxon>Delphacidae</taxon>
        <taxon>Criomorphinae</taxon>
        <taxon>Laodelphax</taxon>
    </lineage>
</organism>
<comment type="caution">
    <text evidence="2">The sequence shown here is derived from an EMBL/GenBank/DDBJ whole genome shotgun (WGS) entry which is preliminary data.</text>
</comment>
<evidence type="ECO:0000313" key="2">
    <source>
        <dbReference type="EMBL" id="RZF47161.1"/>
    </source>
</evidence>
<accession>A0A482XPS9</accession>
<dbReference type="Proteomes" id="UP000291343">
    <property type="component" value="Unassembled WGS sequence"/>
</dbReference>
<dbReference type="EMBL" id="QKKF02004671">
    <property type="protein sequence ID" value="RZF47161.1"/>
    <property type="molecule type" value="Genomic_DNA"/>
</dbReference>
<reference evidence="2 3" key="1">
    <citation type="journal article" date="2017" name="Gigascience">
        <title>Genome sequence of the small brown planthopper, Laodelphax striatellus.</title>
        <authorList>
            <person name="Zhu J."/>
            <person name="Jiang F."/>
            <person name="Wang X."/>
            <person name="Yang P."/>
            <person name="Bao Y."/>
            <person name="Zhao W."/>
            <person name="Wang W."/>
            <person name="Lu H."/>
            <person name="Wang Q."/>
            <person name="Cui N."/>
            <person name="Li J."/>
            <person name="Chen X."/>
            <person name="Luo L."/>
            <person name="Yu J."/>
            <person name="Kang L."/>
            <person name="Cui F."/>
        </authorList>
    </citation>
    <scope>NUCLEOTIDE SEQUENCE [LARGE SCALE GENOMIC DNA]</scope>
    <source>
        <strain evidence="2">Lst14</strain>
    </source>
</reference>
<sequence length="99" mass="9855">MTVDSYYRATHQTTLLSLGSNQESSGGKLTSPTVNQPARETVIIEDDSSFMPSGSGADTSLGVLGNKTGGGGSDATYASQLSLLEGAGGAALGGGSRVQ</sequence>
<evidence type="ECO:0000313" key="3">
    <source>
        <dbReference type="Proteomes" id="UP000291343"/>
    </source>
</evidence>
<dbReference type="AlphaFoldDB" id="A0A482XPS9"/>
<protein>
    <submittedName>
        <fullName evidence="2">Uncharacterized protein</fullName>
    </submittedName>
</protein>
<proteinExistence type="predicted"/>
<name>A0A482XPS9_LAOST</name>